<keyword evidence="2" id="KW-1185">Reference proteome</keyword>
<organism evidence="1 2">
    <name type="scientific">Nonomuraea longicatena</name>
    <dbReference type="NCBI Taxonomy" id="83682"/>
    <lineage>
        <taxon>Bacteria</taxon>
        <taxon>Bacillati</taxon>
        <taxon>Actinomycetota</taxon>
        <taxon>Actinomycetes</taxon>
        <taxon>Streptosporangiales</taxon>
        <taxon>Streptosporangiaceae</taxon>
        <taxon>Nonomuraea</taxon>
    </lineage>
</organism>
<dbReference type="EMBL" id="BAAAHQ010000027">
    <property type="protein sequence ID" value="GAA0940968.1"/>
    <property type="molecule type" value="Genomic_DNA"/>
</dbReference>
<sequence>MSVGPPPHFNYHGPHVPAARTGAVRLEWSPILPRADRLRVRDHTCSCRYPMFEFCTAGGLWFVRRHPVKALAGILESAWMPARAAQDLWLQILSGEAQ</sequence>
<reference evidence="1 2" key="1">
    <citation type="journal article" date="2019" name="Int. J. Syst. Evol. Microbiol.">
        <title>The Global Catalogue of Microorganisms (GCM) 10K type strain sequencing project: providing services to taxonomists for standard genome sequencing and annotation.</title>
        <authorList>
            <consortium name="The Broad Institute Genomics Platform"/>
            <consortium name="The Broad Institute Genome Sequencing Center for Infectious Disease"/>
            <person name="Wu L."/>
            <person name="Ma J."/>
        </authorList>
    </citation>
    <scope>NUCLEOTIDE SEQUENCE [LARGE SCALE GENOMIC DNA]</scope>
    <source>
        <strain evidence="1 2">JCM 11136</strain>
    </source>
</reference>
<comment type="caution">
    <text evidence="1">The sequence shown here is derived from an EMBL/GenBank/DDBJ whole genome shotgun (WGS) entry which is preliminary data.</text>
</comment>
<gene>
    <name evidence="1" type="ORF">GCM10009560_52670</name>
</gene>
<proteinExistence type="predicted"/>
<evidence type="ECO:0000313" key="2">
    <source>
        <dbReference type="Proteomes" id="UP001501578"/>
    </source>
</evidence>
<accession>A0ABN1QDQ1</accession>
<protein>
    <submittedName>
        <fullName evidence="1">Uncharacterized protein</fullName>
    </submittedName>
</protein>
<name>A0ABN1QDQ1_9ACTN</name>
<dbReference type="Proteomes" id="UP001501578">
    <property type="component" value="Unassembled WGS sequence"/>
</dbReference>
<evidence type="ECO:0000313" key="1">
    <source>
        <dbReference type="EMBL" id="GAA0940968.1"/>
    </source>
</evidence>